<organism evidence="2 3">
    <name type="scientific">Pelomonas aquatica</name>
    <dbReference type="NCBI Taxonomy" id="431058"/>
    <lineage>
        <taxon>Bacteria</taxon>
        <taxon>Pseudomonadati</taxon>
        <taxon>Pseudomonadota</taxon>
        <taxon>Betaproteobacteria</taxon>
        <taxon>Burkholderiales</taxon>
        <taxon>Sphaerotilaceae</taxon>
        <taxon>Roseateles</taxon>
    </lineage>
</organism>
<dbReference type="NCBIfam" id="NF033516">
    <property type="entry name" value="transpos_IS3"/>
    <property type="match status" value="1"/>
</dbReference>
<sequence length="263" mass="30005">MKYAWIEANRSRFPTVMMCELLSVSRSGLDAARKRLPSKRAIDDAMLLNQIRQAQRHHRGRYGRRRMTAEISAARGRPVNHKRIARVMREHGLQSHRRRAFRVVTTDSKHDHPVAPNVLERDFKATAPNQKWLADITYVPTDEGWLYLALVLDLFARELVGWAMSETMPQELTLCALDVALGLRDPQGALIHHSDRGSQYAAKDYRAKLKARGIQVSMSRKGDCWDNAPMESVNGTLKVECVNRVRMTSASVRGFRPRRSPPP</sequence>
<evidence type="ECO:0000313" key="2">
    <source>
        <dbReference type="EMBL" id="MDG0864986.1"/>
    </source>
</evidence>
<dbReference type="PROSITE" id="PS50994">
    <property type="entry name" value="INTEGRASE"/>
    <property type="match status" value="1"/>
</dbReference>
<dbReference type="InterPro" id="IPR001584">
    <property type="entry name" value="Integrase_cat-core"/>
</dbReference>
<dbReference type="InterPro" id="IPR050900">
    <property type="entry name" value="Transposase_IS3/IS150/IS904"/>
</dbReference>
<dbReference type="EMBL" id="SGUG01000048">
    <property type="protein sequence ID" value="MDG0864986.1"/>
    <property type="molecule type" value="Genomic_DNA"/>
</dbReference>
<proteinExistence type="predicted"/>
<evidence type="ECO:0000259" key="1">
    <source>
        <dbReference type="PROSITE" id="PS50994"/>
    </source>
</evidence>
<dbReference type="GO" id="GO:0015074">
    <property type="term" value="P:DNA integration"/>
    <property type="evidence" value="ECO:0007669"/>
    <property type="project" value="InterPro"/>
</dbReference>
<feature type="domain" description="Integrase catalytic" evidence="1">
    <location>
        <begin position="124"/>
        <end position="263"/>
    </location>
</feature>
<dbReference type="InterPro" id="IPR025948">
    <property type="entry name" value="HTH-like_dom"/>
</dbReference>
<dbReference type="InterPro" id="IPR036397">
    <property type="entry name" value="RNaseH_sf"/>
</dbReference>
<name>A0A9X4R6N9_9BURK</name>
<keyword evidence="3" id="KW-1185">Reference proteome</keyword>
<dbReference type="Gene3D" id="3.30.420.10">
    <property type="entry name" value="Ribonuclease H-like superfamily/Ribonuclease H"/>
    <property type="match status" value="1"/>
</dbReference>
<dbReference type="Proteomes" id="UP001152766">
    <property type="component" value="Unassembled WGS sequence"/>
</dbReference>
<dbReference type="PANTHER" id="PTHR46889">
    <property type="entry name" value="TRANSPOSASE INSF FOR INSERTION SEQUENCE IS3B-RELATED"/>
    <property type="match status" value="1"/>
</dbReference>
<dbReference type="InterPro" id="IPR012337">
    <property type="entry name" value="RNaseH-like_sf"/>
</dbReference>
<dbReference type="Pfam" id="PF13276">
    <property type="entry name" value="HTH_21"/>
    <property type="match status" value="1"/>
</dbReference>
<comment type="caution">
    <text evidence="2">The sequence shown here is derived from an EMBL/GenBank/DDBJ whole genome shotgun (WGS) entry which is preliminary data.</text>
</comment>
<dbReference type="InterPro" id="IPR048020">
    <property type="entry name" value="Transpos_IS3"/>
</dbReference>
<accession>A0A9X4R6N9</accession>
<dbReference type="RefSeq" id="WP_268147905.1">
    <property type="nucleotide sequence ID" value="NZ_JAPPUW010000003.1"/>
</dbReference>
<dbReference type="SUPFAM" id="SSF53098">
    <property type="entry name" value="Ribonuclease H-like"/>
    <property type="match status" value="1"/>
</dbReference>
<reference evidence="2" key="1">
    <citation type="submission" date="2019-02" db="EMBL/GenBank/DDBJ databases">
        <title>Draft genome of the type strain Pelomonas aquatica CCUG 52575T.</title>
        <authorList>
            <person name="Gomila M."/>
            <person name="Lalucat J."/>
        </authorList>
    </citation>
    <scope>NUCLEOTIDE SEQUENCE</scope>
    <source>
        <strain evidence="2">CCUG 52575</strain>
    </source>
</reference>
<dbReference type="GO" id="GO:0003676">
    <property type="term" value="F:nucleic acid binding"/>
    <property type="evidence" value="ECO:0007669"/>
    <property type="project" value="InterPro"/>
</dbReference>
<dbReference type="Pfam" id="PF00665">
    <property type="entry name" value="rve"/>
    <property type="match status" value="1"/>
</dbReference>
<protein>
    <submittedName>
        <fullName evidence="2">IS3 family transposase</fullName>
    </submittedName>
</protein>
<evidence type="ECO:0000313" key="3">
    <source>
        <dbReference type="Proteomes" id="UP001152766"/>
    </source>
</evidence>
<dbReference type="PANTHER" id="PTHR46889:SF4">
    <property type="entry name" value="TRANSPOSASE INSO FOR INSERTION SEQUENCE ELEMENT IS911B-RELATED"/>
    <property type="match status" value="1"/>
</dbReference>
<dbReference type="AlphaFoldDB" id="A0A9X4R6N9"/>
<gene>
    <name evidence="2" type="ORF">EXJ73_21220</name>
</gene>